<proteinExistence type="predicted"/>
<dbReference type="EMBL" id="JH815960">
    <property type="protein sequence ID" value="EKC22971.1"/>
    <property type="molecule type" value="Genomic_DNA"/>
</dbReference>
<dbReference type="AlphaFoldDB" id="K1QN04"/>
<accession>K1QN04</accession>
<name>K1QN04_MAGGI</name>
<evidence type="ECO:0000313" key="1">
    <source>
        <dbReference type="EMBL" id="EKC22971.1"/>
    </source>
</evidence>
<organism evidence="1">
    <name type="scientific">Magallana gigas</name>
    <name type="common">Pacific oyster</name>
    <name type="synonym">Crassostrea gigas</name>
    <dbReference type="NCBI Taxonomy" id="29159"/>
    <lineage>
        <taxon>Eukaryota</taxon>
        <taxon>Metazoa</taxon>
        <taxon>Spiralia</taxon>
        <taxon>Lophotrochozoa</taxon>
        <taxon>Mollusca</taxon>
        <taxon>Bivalvia</taxon>
        <taxon>Autobranchia</taxon>
        <taxon>Pteriomorphia</taxon>
        <taxon>Ostreida</taxon>
        <taxon>Ostreoidea</taxon>
        <taxon>Ostreidae</taxon>
        <taxon>Magallana</taxon>
    </lineage>
</organism>
<protein>
    <submittedName>
        <fullName evidence="1">Uncharacterized protein</fullName>
    </submittedName>
</protein>
<gene>
    <name evidence="1" type="ORF">CGI_10001073</name>
</gene>
<sequence>MTSSFLVAAASALPITFIPPFAADKGLEMSSLGYLVAIAGMIRDITGSYVGGFYIFGTCSIVGGLLLLVKPFVSVQN</sequence>
<dbReference type="InParanoid" id="K1QN04"/>
<dbReference type="HOGENOM" id="CLU_2640514_0_0_1"/>
<reference evidence="1" key="1">
    <citation type="journal article" date="2012" name="Nature">
        <title>The oyster genome reveals stress adaptation and complexity of shell formation.</title>
        <authorList>
            <person name="Zhang G."/>
            <person name="Fang X."/>
            <person name="Guo X."/>
            <person name="Li L."/>
            <person name="Luo R."/>
            <person name="Xu F."/>
            <person name="Yang P."/>
            <person name="Zhang L."/>
            <person name="Wang X."/>
            <person name="Qi H."/>
            <person name="Xiong Z."/>
            <person name="Que H."/>
            <person name="Xie Y."/>
            <person name="Holland P.W."/>
            <person name="Paps J."/>
            <person name="Zhu Y."/>
            <person name="Wu F."/>
            <person name="Chen Y."/>
            <person name="Wang J."/>
            <person name="Peng C."/>
            <person name="Meng J."/>
            <person name="Yang L."/>
            <person name="Liu J."/>
            <person name="Wen B."/>
            <person name="Zhang N."/>
            <person name="Huang Z."/>
            <person name="Zhu Q."/>
            <person name="Feng Y."/>
            <person name="Mount A."/>
            <person name="Hedgecock D."/>
            <person name="Xu Z."/>
            <person name="Liu Y."/>
            <person name="Domazet-Loso T."/>
            <person name="Du Y."/>
            <person name="Sun X."/>
            <person name="Zhang S."/>
            <person name="Liu B."/>
            <person name="Cheng P."/>
            <person name="Jiang X."/>
            <person name="Li J."/>
            <person name="Fan D."/>
            <person name="Wang W."/>
            <person name="Fu W."/>
            <person name="Wang T."/>
            <person name="Wang B."/>
            <person name="Zhang J."/>
            <person name="Peng Z."/>
            <person name="Li Y."/>
            <person name="Li N."/>
            <person name="Wang J."/>
            <person name="Chen M."/>
            <person name="He Y."/>
            <person name="Tan F."/>
            <person name="Song X."/>
            <person name="Zheng Q."/>
            <person name="Huang R."/>
            <person name="Yang H."/>
            <person name="Du X."/>
            <person name="Chen L."/>
            <person name="Yang M."/>
            <person name="Gaffney P.M."/>
            <person name="Wang S."/>
            <person name="Luo L."/>
            <person name="She Z."/>
            <person name="Ming Y."/>
            <person name="Huang W."/>
            <person name="Zhang S."/>
            <person name="Huang B."/>
            <person name="Zhang Y."/>
            <person name="Qu T."/>
            <person name="Ni P."/>
            <person name="Miao G."/>
            <person name="Wang J."/>
            <person name="Wang Q."/>
            <person name="Steinberg C.E."/>
            <person name="Wang H."/>
            <person name="Li N."/>
            <person name="Qian L."/>
            <person name="Zhang G."/>
            <person name="Li Y."/>
            <person name="Yang H."/>
            <person name="Liu X."/>
            <person name="Wang J."/>
            <person name="Yin Y."/>
            <person name="Wang J."/>
        </authorList>
    </citation>
    <scope>NUCLEOTIDE SEQUENCE [LARGE SCALE GENOMIC DNA]</scope>
    <source>
        <strain evidence="1">05x7-T-G4-1.051#20</strain>
    </source>
</reference>